<sequence length="100" mass="11838">MTYEAYGIVYTDPSTHEKLREFLYDGHDDEIRNVTIFSDDKYIPITFDSFDNRRYFVYLTETLNAPVTSVHISDFTRFLEFIRKFGDIEIGGKPCIHKKI</sequence>
<evidence type="ECO:0000313" key="1">
    <source>
        <dbReference type="EMBL" id="QHU15803.1"/>
    </source>
</evidence>
<dbReference type="EMBL" id="MN740868">
    <property type="protein sequence ID" value="QHU15803.1"/>
    <property type="molecule type" value="Genomic_DNA"/>
</dbReference>
<protein>
    <submittedName>
        <fullName evidence="1">Uncharacterized protein</fullName>
    </submittedName>
</protein>
<name>A0A6C0KEN4_9ZZZZ</name>
<accession>A0A6C0KEN4</accession>
<dbReference type="AlphaFoldDB" id="A0A6C0KEN4"/>
<reference evidence="1" key="1">
    <citation type="journal article" date="2020" name="Nature">
        <title>Giant virus diversity and host interactions through global metagenomics.</title>
        <authorList>
            <person name="Schulz F."/>
            <person name="Roux S."/>
            <person name="Paez-Espino D."/>
            <person name="Jungbluth S."/>
            <person name="Walsh D.A."/>
            <person name="Denef V.J."/>
            <person name="McMahon K.D."/>
            <person name="Konstantinidis K.T."/>
            <person name="Eloe-Fadrosh E.A."/>
            <person name="Kyrpides N.C."/>
            <person name="Woyke T."/>
        </authorList>
    </citation>
    <scope>NUCLEOTIDE SEQUENCE</scope>
    <source>
        <strain evidence="1">GVMAG-S-3300010158-109</strain>
    </source>
</reference>
<organism evidence="1">
    <name type="scientific">viral metagenome</name>
    <dbReference type="NCBI Taxonomy" id="1070528"/>
    <lineage>
        <taxon>unclassified sequences</taxon>
        <taxon>metagenomes</taxon>
        <taxon>organismal metagenomes</taxon>
    </lineage>
</organism>
<proteinExistence type="predicted"/>